<dbReference type="AlphaFoldDB" id="A0A8H4RPG2"/>
<evidence type="ECO:0000313" key="4">
    <source>
        <dbReference type="EMBL" id="KAF4633680.1"/>
    </source>
</evidence>
<feature type="domain" description="C2H2-type" evidence="3">
    <location>
        <begin position="303"/>
        <end position="333"/>
    </location>
</feature>
<dbReference type="GO" id="GO:0008270">
    <property type="term" value="F:zinc ion binding"/>
    <property type="evidence" value="ECO:0007669"/>
    <property type="project" value="UniProtKB-KW"/>
</dbReference>
<feature type="compositionally biased region" description="Pro residues" evidence="2">
    <location>
        <begin position="1"/>
        <end position="12"/>
    </location>
</feature>
<dbReference type="OrthoDB" id="2687452at2759"/>
<name>A0A8H4RPG2_9HELO</name>
<evidence type="ECO:0000256" key="2">
    <source>
        <dbReference type="SAM" id="MobiDB-lite"/>
    </source>
</evidence>
<accession>A0A8H4RPG2</accession>
<dbReference type="SUPFAM" id="SSF57667">
    <property type="entry name" value="beta-beta-alpha zinc fingers"/>
    <property type="match status" value="1"/>
</dbReference>
<keyword evidence="5" id="KW-1185">Reference proteome</keyword>
<dbReference type="Proteomes" id="UP000566819">
    <property type="component" value="Unassembled WGS sequence"/>
</dbReference>
<keyword evidence="1" id="KW-0479">Metal-binding</keyword>
<evidence type="ECO:0000259" key="3">
    <source>
        <dbReference type="PROSITE" id="PS50157"/>
    </source>
</evidence>
<organism evidence="4 5">
    <name type="scientific">Cudoniella acicularis</name>
    <dbReference type="NCBI Taxonomy" id="354080"/>
    <lineage>
        <taxon>Eukaryota</taxon>
        <taxon>Fungi</taxon>
        <taxon>Dikarya</taxon>
        <taxon>Ascomycota</taxon>
        <taxon>Pezizomycotina</taxon>
        <taxon>Leotiomycetes</taxon>
        <taxon>Helotiales</taxon>
        <taxon>Tricladiaceae</taxon>
        <taxon>Cudoniella</taxon>
    </lineage>
</organism>
<proteinExistence type="predicted"/>
<dbReference type="Gene3D" id="3.30.160.60">
    <property type="entry name" value="Classic Zinc Finger"/>
    <property type="match status" value="1"/>
</dbReference>
<gene>
    <name evidence="4" type="ORF">G7Y89_g4422</name>
</gene>
<dbReference type="InterPro" id="IPR013087">
    <property type="entry name" value="Znf_C2H2_type"/>
</dbReference>
<comment type="caution">
    <text evidence="4">The sequence shown here is derived from an EMBL/GenBank/DDBJ whole genome shotgun (WGS) entry which is preliminary data.</text>
</comment>
<protein>
    <recommendedName>
        <fullName evidence="3">C2H2-type domain-containing protein</fullName>
    </recommendedName>
</protein>
<reference evidence="4 5" key="1">
    <citation type="submission" date="2020-03" db="EMBL/GenBank/DDBJ databases">
        <title>Draft Genome Sequence of Cudoniella acicularis.</title>
        <authorList>
            <person name="Buettner E."/>
            <person name="Kellner H."/>
        </authorList>
    </citation>
    <scope>NUCLEOTIDE SEQUENCE [LARGE SCALE GENOMIC DNA]</scope>
    <source>
        <strain evidence="4 5">DSM 108380</strain>
    </source>
</reference>
<evidence type="ECO:0000313" key="5">
    <source>
        <dbReference type="Proteomes" id="UP000566819"/>
    </source>
</evidence>
<keyword evidence="1" id="KW-0862">Zinc</keyword>
<dbReference type="InterPro" id="IPR036236">
    <property type="entry name" value="Znf_C2H2_sf"/>
</dbReference>
<dbReference type="PROSITE" id="PS00028">
    <property type="entry name" value="ZINC_FINGER_C2H2_1"/>
    <property type="match status" value="1"/>
</dbReference>
<sequence>MQPPPSPSPSAPPIQATGNPIGPFPHAQCGGHMVRLGEQWSADQSHMTSHMTSIQPAAPDTESTTSDVRIIDTGVHSLGYDCLELTNGLPDYTCVACNIYHSTSSLPEVGTFSEKGPAWSTTQSVDAPAYVSIDAVDQNVNESAFRTHGEVLPGAQLSPSSGQGDQQLYQNPLATLNIAADFSDVGEQFATESYGSDSLAQSNLPNGPLFGVNHFSEGLSSTEATTFIQNNHVGLGPGGGMSFQPQYGNTGTHTAEDLLQTASFIQSTTGFPLGDMVQNLGTFYDGSFGMLMWPVVPSTARRTACSWEGCQESFARAADLQRHIESVHYGIKYHCAWFGCSNNGGKGYCRLEKLRTHQRQKHGYALL</sequence>
<dbReference type="EMBL" id="JAAMPI010000240">
    <property type="protein sequence ID" value="KAF4633680.1"/>
    <property type="molecule type" value="Genomic_DNA"/>
</dbReference>
<feature type="region of interest" description="Disordered" evidence="2">
    <location>
        <begin position="1"/>
        <end position="26"/>
    </location>
</feature>
<dbReference type="PROSITE" id="PS50157">
    <property type="entry name" value="ZINC_FINGER_C2H2_2"/>
    <property type="match status" value="1"/>
</dbReference>
<keyword evidence="1" id="KW-0863">Zinc-finger</keyword>
<dbReference type="SMART" id="SM00355">
    <property type="entry name" value="ZnF_C2H2"/>
    <property type="match status" value="2"/>
</dbReference>
<evidence type="ECO:0000256" key="1">
    <source>
        <dbReference type="PROSITE-ProRule" id="PRU00042"/>
    </source>
</evidence>